<comment type="caution">
    <text evidence="1">The sequence shown here is derived from an EMBL/GenBank/DDBJ whole genome shotgun (WGS) entry which is preliminary data.</text>
</comment>
<accession>A0ACC1HEV5</accession>
<keyword evidence="2" id="KW-1185">Reference proteome</keyword>
<organism evidence="1 2">
    <name type="scientific">Spiromyces aspiralis</name>
    <dbReference type="NCBI Taxonomy" id="68401"/>
    <lineage>
        <taxon>Eukaryota</taxon>
        <taxon>Fungi</taxon>
        <taxon>Fungi incertae sedis</taxon>
        <taxon>Zoopagomycota</taxon>
        <taxon>Kickxellomycotina</taxon>
        <taxon>Kickxellomycetes</taxon>
        <taxon>Kickxellales</taxon>
        <taxon>Kickxellaceae</taxon>
        <taxon>Spiromyces</taxon>
    </lineage>
</organism>
<proteinExistence type="predicted"/>
<name>A0ACC1HEV5_9FUNG</name>
<evidence type="ECO:0000313" key="1">
    <source>
        <dbReference type="EMBL" id="KAJ1674535.1"/>
    </source>
</evidence>
<evidence type="ECO:0000313" key="2">
    <source>
        <dbReference type="Proteomes" id="UP001145114"/>
    </source>
</evidence>
<reference evidence="1" key="1">
    <citation type="submission" date="2022-06" db="EMBL/GenBank/DDBJ databases">
        <title>Phylogenomic reconstructions and comparative analyses of Kickxellomycotina fungi.</title>
        <authorList>
            <person name="Reynolds N.K."/>
            <person name="Stajich J.E."/>
            <person name="Barry K."/>
            <person name="Grigoriev I.V."/>
            <person name="Crous P."/>
            <person name="Smith M.E."/>
        </authorList>
    </citation>
    <scope>NUCLEOTIDE SEQUENCE</scope>
    <source>
        <strain evidence="1">RSA 2271</strain>
    </source>
</reference>
<sequence length="284" mass="32252">MVRVKWGSREHWRAAHSADRIMAYTDRSVKQKKTTASMGFRGVIISEHQGEEVGRLEFSGATRDGPFSSTAAELLAIVVAVTLVPRGKDIHVKTDSRAATVCIKVLQQEDPKRRTEKGSMAYLGCWCWLCIGSNTVPKSAGRMCREQEEGWVAKQFIEQVKSTHRGVKFGEEEIEVALKVANGAVDKEGQVIYKNSWRVMSEHDMQVRSFTIKALLGYLPVMKHEVAWYPLVYPKPKITKCPRCEHEEEMQAHFFKCKQGDPKRGEKGWGSRETKMVTEKYLDS</sequence>
<dbReference type="EMBL" id="JAMZIH010005887">
    <property type="protein sequence ID" value="KAJ1674535.1"/>
    <property type="molecule type" value="Genomic_DNA"/>
</dbReference>
<gene>
    <name evidence="1" type="ORF">EV182_003086</name>
</gene>
<dbReference type="Proteomes" id="UP001145114">
    <property type="component" value="Unassembled WGS sequence"/>
</dbReference>
<protein>
    <submittedName>
        <fullName evidence="1">Uncharacterized protein</fullName>
    </submittedName>
</protein>